<evidence type="ECO:0000313" key="2">
    <source>
        <dbReference type="EMBL" id="CAD8937915.1"/>
    </source>
</evidence>
<reference evidence="2" key="1">
    <citation type="submission" date="2021-01" db="EMBL/GenBank/DDBJ databases">
        <authorList>
            <person name="Corre E."/>
            <person name="Pelletier E."/>
            <person name="Niang G."/>
            <person name="Scheremetjew M."/>
            <person name="Finn R."/>
            <person name="Kale V."/>
            <person name="Holt S."/>
            <person name="Cochrane G."/>
            <person name="Meng A."/>
            <person name="Brown T."/>
            <person name="Cohen L."/>
        </authorList>
    </citation>
    <scope>NUCLEOTIDE SEQUENCE</scope>
    <source>
        <strain evidence="2">ECT3854</strain>
    </source>
</reference>
<sequence length="288" mass="32126">MFQVRLNTPDINDESGGFDNIKITAKFNCVTPTANPTLRPTPAGCTPELLIHSENFEDGSLVGWTNGKIESAPTFTKFLGRYGKSNSGPGKDPFKYYTDIPRNAASVELKFDFYEIDSWDARHRDYACVVVDGKLIDLGRFDMNVNEDGRTGSRHGMTFKIDSKAPPRHIGFNGRFLDQIHCVTVTIPPSFYADGRLKIMFQVRLNTPDINDESGGFDNIRITANFNCGRRLGAPEELEADNLDEAAISGFYQEEDEDFTAPFVEEDELSSSVLGQAIETAVRRMLRG</sequence>
<gene>
    <name evidence="1" type="ORF">CTEN0397_LOCUS8977</name>
    <name evidence="2" type="ORF">CTEN0397_LOCUS8978</name>
</gene>
<accession>A0A6U1R7N9</accession>
<dbReference type="AlphaFoldDB" id="A0A6U1R7N9"/>
<organism evidence="2">
    <name type="scientific">Cyclophora tenuis</name>
    <name type="common">Marine diatom</name>
    <dbReference type="NCBI Taxonomy" id="216820"/>
    <lineage>
        <taxon>Eukaryota</taxon>
        <taxon>Sar</taxon>
        <taxon>Stramenopiles</taxon>
        <taxon>Ochrophyta</taxon>
        <taxon>Bacillariophyta</taxon>
        <taxon>Fragilariophyceae</taxon>
        <taxon>Fragilariophycidae</taxon>
        <taxon>Cyclophorales</taxon>
        <taxon>Cyclophoraceae</taxon>
        <taxon>Cyclophora</taxon>
    </lineage>
</organism>
<protein>
    <submittedName>
        <fullName evidence="2">Uncharacterized protein</fullName>
    </submittedName>
</protein>
<dbReference type="EMBL" id="HBFW01014109">
    <property type="protein sequence ID" value="CAD8937914.1"/>
    <property type="molecule type" value="Transcribed_RNA"/>
</dbReference>
<dbReference type="EMBL" id="HBFW01014110">
    <property type="protein sequence ID" value="CAD8937915.1"/>
    <property type="molecule type" value="Transcribed_RNA"/>
</dbReference>
<evidence type="ECO:0000313" key="1">
    <source>
        <dbReference type="EMBL" id="CAD8937914.1"/>
    </source>
</evidence>
<name>A0A6U1R7N9_CYCTE</name>
<proteinExistence type="predicted"/>